<evidence type="ECO:0000256" key="1">
    <source>
        <dbReference type="SAM" id="MobiDB-lite"/>
    </source>
</evidence>
<evidence type="ECO:0000313" key="3">
    <source>
        <dbReference type="Proteomes" id="UP001154282"/>
    </source>
</evidence>
<gene>
    <name evidence="2" type="ORF">LITE_LOCUS35233</name>
</gene>
<dbReference type="EMBL" id="CAMGYJ010000008">
    <property type="protein sequence ID" value="CAI0462136.1"/>
    <property type="molecule type" value="Genomic_DNA"/>
</dbReference>
<name>A0AAV0NUB4_9ROSI</name>
<keyword evidence="3" id="KW-1185">Reference proteome</keyword>
<accession>A0AAV0NUB4</accession>
<sequence length="232" mass="25701">NGKLRLGPLTVLQASEGLALKSPTARKTIHPVGVSPFFALLPTKTPIRRRFLRHKSKSPASATNDQLRHNPDLLRRRQQLLLDLPRRQRPNQRRPRHPPTMEVDARHPQLRSPRKHSQRNRPPQDEFSLLPDELRRNCFGDLVPQPPLAPNLANRLHRRNGRLAVPLLSPRLAAGGVRETDWRPGCAGGAFGAHGGCAAPHRCSVEHRGVPSGRSSGGSCSRSNEEDGGFVC</sequence>
<feature type="region of interest" description="Disordered" evidence="1">
    <location>
        <begin position="54"/>
        <end position="73"/>
    </location>
</feature>
<feature type="region of interest" description="Disordered" evidence="1">
    <location>
        <begin position="208"/>
        <end position="232"/>
    </location>
</feature>
<feature type="compositionally biased region" description="Low complexity" evidence="1">
    <location>
        <begin position="210"/>
        <end position="222"/>
    </location>
</feature>
<reference evidence="2" key="1">
    <citation type="submission" date="2022-08" db="EMBL/GenBank/DDBJ databases">
        <authorList>
            <person name="Gutierrez-Valencia J."/>
        </authorList>
    </citation>
    <scope>NUCLEOTIDE SEQUENCE</scope>
</reference>
<feature type="region of interest" description="Disordered" evidence="1">
    <location>
        <begin position="81"/>
        <end position="129"/>
    </location>
</feature>
<protein>
    <submittedName>
        <fullName evidence="2">Uncharacterized protein</fullName>
    </submittedName>
</protein>
<feature type="compositionally biased region" description="Basic residues" evidence="1">
    <location>
        <begin position="87"/>
        <end position="97"/>
    </location>
</feature>
<comment type="caution">
    <text evidence="2">The sequence shown here is derived from an EMBL/GenBank/DDBJ whole genome shotgun (WGS) entry which is preliminary data.</text>
</comment>
<dbReference type="Proteomes" id="UP001154282">
    <property type="component" value="Unassembled WGS sequence"/>
</dbReference>
<dbReference type="AlphaFoldDB" id="A0AAV0NUB4"/>
<feature type="non-terminal residue" evidence="2">
    <location>
        <position position="1"/>
    </location>
</feature>
<proteinExistence type="predicted"/>
<organism evidence="2 3">
    <name type="scientific">Linum tenue</name>
    <dbReference type="NCBI Taxonomy" id="586396"/>
    <lineage>
        <taxon>Eukaryota</taxon>
        <taxon>Viridiplantae</taxon>
        <taxon>Streptophyta</taxon>
        <taxon>Embryophyta</taxon>
        <taxon>Tracheophyta</taxon>
        <taxon>Spermatophyta</taxon>
        <taxon>Magnoliopsida</taxon>
        <taxon>eudicotyledons</taxon>
        <taxon>Gunneridae</taxon>
        <taxon>Pentapetalae</taxon>
        <taxon>rosids</taxon>
        <taxon>fabids</taxon>
        <taxon>Malpighiales</taxon>
        <taxon>Linaceae</taxon>
        <taxon>Linum</taxon>
    </lineage>
</organism>
<feature type="compositionally biased region" description="Basic residues" evidence="1">
    <location>
        <begin position="108"/>
        <end position="119"/>
    </location>
</feature>
<evidence type="ECO:0000313" key="2">
    <source>
        <dbReference type="EMBL" id="CAI0462136.1"/>
    </source>
</evidence>